<name>A0A0R1LNK9_9LACO</name>
<organism evidence="3 4">
    <name type="scientific">Secundilactobacillus odoratitofui DSM 19909 = JCM 15043</name>
    <dbReference type="NCBI Taxonomy" id="1423776"/>
    <lineage>
        <taxon>Bacteria</taxon>
        <taxon>Bacillati</taxon>
        <taxon>Bacillota</taxon>
        <taxon>Bacilli</taxon>
        <taxon>Lactobacillales</taxon>
        <taxon>Lactobacillaceae</taxon>
        <taxon>Secundilactobacillus</taxon>
    </lineage>
</organism>
<feature type="transmembrane region" description="Helical" evidence="1">
    <location>
        <begin position="6"/>
        <end position="25"/>
    </location>
</feature>
<comment type="caution">
    <text evidence="3">The sequence shown here is derived from an EMBL/GenBank/DDBJ whole genome shotgun (WGS) entry which is preliminary data.</text>
</comment>
<feature type="transmembrane region" description="Helical" evidence="1">
    <location>
        <begin position="331"/>
        <end position="349"/>
    </location>
</feature>
<dbReference type="InterPro" id="IPR014729">
    <property type="entry name" value="Rossmann-like_a/b/a_fold"/>
</dbReference>
<dbReference type="CDD" id="cd06259">
    <property type="entry name" value="YdcF-like"/>
    <property type="match status" value="1"/>
</dbReference>
<dbReference type="RefSeq" id="WP_235805680.1">
    <property type="nucleotide sequence ID" value="NZ_AZEE01000029.1"/>
</dbReference>
<dbReference type="InterPro" id="IPR051599">
    <property type="entry name" value="Cell_Envelope_Assoc"/>
</dbReference>
<sequence>MQGDYLFYLQIGWLMAGIFFIIFNLSYWYDRTWLRNGIWFSLFFYTFWADVGLTIIASGNNAIIFPVGFLFLFLLFCIAAIFSLQAILLLWNAAIVWRRESHSLANSLTLYLGILIVIMPFVVSLINQHLPTFWAALLITFPGLCVLYAIFWFYNYLTVLVLYQAYWPRHNKDFIIVLGAGLMNGDQVTPLLAQRIDKGIQFYQKQRQKNGKTPTIILSGGQGGDETVPEGEAMRRYAVSHGVAESDAVAESASRNTLENMAFSKKIIDASGVNKPKTIFVTNNYHTFRAAMFAKAAHLKASGIGSRTARFFLPNAIMREYIAIVMRQRKLHLIMVVLMFIFALFWAILTAHSDWVAGWLRAFQNFLNNL</sequence>
<evidence type="ECO:0000259" key="2">
    <source>
        <dbReference type="Pfam" id="PF02698"/>
    </source>
</evidence>
<feature type="transmembrane region" description="Helical" evidence="1">
    <location>
        <begin position="108"/>
        <end position="127"/>
    </location>
</feature>
<feature type="transmembrane region" description="Helical" evidence="1">
    <location>
        <begin position="133"/>
        <end position="163"/>
    </location>
</feature>
<dbReference type="Proteomes" id="UP000051160">
    <property type="component" value="Unassembled WGS sequence"/>
</dbReference>
<dbReference type="STRING" id="1423776.FD04_GL001471"/>
<dbReference type="AlphaFoldDB" id="A0A0R1LNK9"/>
<dbReference type="InterPro" id="IPR003848">
    <property type="entry name" value="DUF218"/>
</dbReference>
<dbReference type="PANTHER" id="PTHR30336:SF18">
    <property type="entry name" value="MEMBRANE PROTEIN"/>
    <property type="match status" value="1"/>
</dbReference>
<accession>A0A0R1LNK9</accession>
<gene>
    <name evidence="3" type="ORF">FD04_GL001471</name>
</gene>
<dbReference type="GO" id="GO:0000270">
    <property type="term" value="P:peptidoglycan metabolic process"/>
    <property type="evidence" value="ECO:0007669"/>
    <property type="project" value="TreeGrafter"/>
</dbReference>
<evidence type="ECO:0000313" key="3">
    <source>
        <dbReference type="EMBL" id="KRK97445.1"/>
    </source>
</evidence>
<keyword evidence="1" id="KW-0812">Transmembrane</keyword>
<dbReference type="PANTHER" id="PTHR30336">
    <property type="entry name" value="INNER MEMBRANE PROTEIN, PROBABLE PERMEASE"/>
    <property type="match status" value="1"/>
</dbReference>
<evidence type="ECO:0000256" key="1">
    <source>
        <dbReference type="SAM" id="Phobius"/>
    </source>
</evidence>
<feature type="transmembrane region" description="Helical" evidence="1">
    <location>
        <begin position="37"/>
        <end position="57"/>
    </location>
</feature>
<keyword evidence="1" id="KW-1133">Transmembrane helix</keyword>
<dbReference type="GO" id="GO:0005886">
    <property type="term" value="C:plasma membrane"/>
    <property type="evidence" value="ECO:0007669"/>
    <property type="project" value="TreeGrafter"/>
</dbReference>
<dbReference type="Pfam" id="PF02698">
    <property type="entry name" value="DUF218"/>
    <property type="match status" value="1"/>
</dbReference>
<evidence type="ECO:0000313" key="4">
    <source>
        <dbReference type="Proteomes" id="UP000051160"/>
    </source>
</evidence>
<reference evidence="3 4" key="1">
    <citation type="journal article" date="2015" name="Genome Announc.">
        <title>Expanding the biotechnology potential of lactobacilli through comparative genomics of 213 strains and associated genera.</title>
        <authorList>
            <person name="Sun Z."/>
            <person name="Harris H.M."/>
            <person name="McCann A."/>
            <person name="Guo C."/>
            <person name="Argimon S."/>
            <person name="Zhang W."/>
            <person name="Yang X."/>
            <person name="Jeffery I.B."/>
            <person name="Cooney J.C."/>
            <person name="Kagawa T.F."/>
            <person name="Liu W."/>
            <person name="Song Y."/>
            <person name="Salvetti E."/>
            <person name="Wrobel A."/>
            <person name="Rasinkangas P."/>
            <person name="Parkhill J."/>
            <person name="Rea M.C."/>
            <person name="O'Sullivan O."/>
            <person name="Ritari J."/>
            <person name="Douillard F.P."/>
            <person name="Paul Ross R."/>
            <person name="Yang R."/>
            <person name="Briner A.E."/>
            <person name="Felis G.E."/>
            <person name="de Vos W.M."/>
            <person name="Barrangou R."/>
            <person name="Klaenhammer T.R."/>
            <person name="Caufield P.W."/>
            <person name="Cui Y."/>
            <person name="Zhang H."/>
            <person name="O'Toole P.W."/>
        </authorList>
    </citation>
    <scope>NUCLEOTIDE SEQUENCE [LARGE SCALE GENOMIC DNA]</scope>
    <source>
        <strain evidence="3 4">DSM 19909</strain>
    </source>
</reference>
<keyword evidence="1" id="KW-0472">Membrane</keyword>
<feature type="transmembrane region" description="Helical" evidence="1">
    <location>
        <begin position="63"/>
        <end position="96"/>
    </location>
</feature>
<dbReference type="PATRIC" id="fig|1423776.4.peg.1489"/>
<dbReference type="Gene3D" id="3.40.50.620">
    <property type="entry name" value="HUPs"/>
    <property type="match status" value="1"/>
</dbReference>
<protein>
    <submittedName>
        <fullName evidence="3">Integral membrane protein</fullName>
    </submittedName>
</protein>
<proteinExistence type="predicted"/>
<feature type="domain" description="DUF218" evidence="2">
    <location>
        <begin position="173"/>
        <end position="323"/>
    </location>
</feature>
<keyword evidence="4" id="KW-1185">Reference proteome</keyword>
<dbReference type="EMBL" id="AZEE01000029">
    <property type="protein sequence ID" value="KRK97445.1"/>
    <property type="molecule type" value="Genomic_DNA"/>
</dbReference>
<dbReference type="GO" id="GO:0043164">
    <property type="term" value="P:Gram-negative-bacterium-type cell wall biogenesis"/>
    <property type="evidence" value="ECO:0007669"/>
    <property type="project" value="TreeGrafter"/>
</dbReference>